<evidence type="ECO:0000313" key="2">
    <source>
        <dbReference type="EMBL" id="GAA5513344.1"/>
    </source>
</evidence>
<dbReference type="EMBL" id="BAABRP010000007">
    <property type="protein sequence ID" value="GAA5513344.1"/>
    <property type="molecule type" value="Genomic_DNA"/>
</dbReference>
<comment type="caution">
    <text evidence="2">The sequence shown here is derived from an EMBL/GenBank/DDBJ whole genome shotgun (WGS) entry which is preliminary data.</text>
</comment>
<dbReference type="Proteomes" id="UP001401887">
    <property type="component" value="Unassembled WGS sequence"/>
</dbReference>
<gene>
    <name evidence="2" type="ORF">Dcar01_02077</name>
</gene>
<feature type="chain" id="PRO_5047202638" evidence="1">
    <location>
        <begin position="25"/>
        <end position="195"/>
    </location>
</feature>
<keyword evidence="1" id="KW-0732">Signal</keyword>
<evidence type="ECO:0000256" key="1">
    <source>
        <dbReference type="SAM" id="SignalP"/>
    </source>
</evidence>
<protein>
    <submittedName>
        <fullName evidence="2">Uncharacterized protein</fullName>
    </submittedName>
</protein>
<sequence>MCDRYDRGMKRVLLLACLSLGAAAATPPRMMPLPPHSAAAADPSPDLARVQPVLELLVTVRLLADLTAGDDFLLDAPARSALSAILREQVTRPTLGPQDAQRTLDRLRGVLTAAQRERLDQARAELERRAALLLARSRFAAPDGPVNLTLYRYGFMLPGGAALVRRVAASPGLNPYREAGVSAATLQRLLGQLAR</sequence>
<reference evidence="2 3" key="1">
    <citation type="submission" date="2024-02" db="EMBL/GenBank/DDBJ databases">
        <title>Deinococcus carri NBRC 110142.</title>
        <authorList>
            <person name="Ichikawa N."/>
            <person name="Katano-Makiyama Y."/>
            <person name="Hidaka K."/>
        </authorList>
    </citation>
    <scope>NUCLEOTIDE SEQUENCE [LARGE SCALE GENOMIC DNA]</scope>
    <source>
        <strain evidence="2 3">NBRC 110142</strain>
    </source>
</reference>
<name>A0ABP9W7L4_9DEIO</name>
<evidence type="ECO:0000313" key="3">
    <source>
        <dbReference type="Proteomes" id="UP001401887"/>
    </source>
</evidence>
<feature type="signal peptide" evidence="1">
    <location>
        <begin position="1"/>
        <end position="24"/>
    </location>
</feature>
<accession>A0ABP9W7L4</accession>
<organism evidence="2 3">
    <name type="scientific">Deinococcus carri</name>
    <dbReference type="NCBI Taxonomy" id="1211323"/>
    <lineage>
        <taxon>Bacteria</taxon>
        <taxon>Thermotogati</taxon>
        <taxon>Deinococcota</taxon>
        <taxon>Deinococci</taxon>
        <taxon>Deinococcales</taxon>
        <taxon>Deinococcaceae</taxon>
        <taxon>Deinococcus</taxon>
    </lineage>
</organism>
<proteinExistence type="predicted"/>
<keyword evidence="3" id="KW-1185">Reference proteome</keyword>